<dbReference type="InterPro" id="IPR006140">
    <property type="entry name" value="D-isomer_DH_NAD-bd"/>
</dbReference>
<feature type="domain" description="D-isomer specific 2-hydroxyacid dehydrogenase NAD-binding" evidence="7">
    <location>
        <begin position="144"/>
        <end position="321"/>
    </location>
</feature>
<evidence type="ECO:0000259" key="6">
    <source>
        <dbReference type="Pfam" id="PF00389"/>
    </source>
</evidence>
<dbReference type="Gene3D" id="3.40.50.720">
    <property type="entry name" value="NAD(P)-binding Rossmann-like Domain"/>
    <property type="match status" value="2"/>
</dbReference>
<keyword evidence="9" id="KW-1185">Reference proteome</keyword>
<organism evidence="8 9">
    <name type="scientific">Pseudonocardia adelaidensis</name>
    <dbReference type="NCBI Taxonomy" id="648754"/>
    <lineage>
        <taxon>Bacteria</taxon>
        <taxon>Bacillati</taxon>
        <taxon>Actinomycetota</taxon>
        <taxon>Actinomycetes</taxon>
        <taxon>Pseudonocardiales</taxon>
        <taxon>Pseudonocardiaceae</taxon>
        <taxon>Pseudonocardia</taxon>
    </lineage>
</organism>
<feature type="region of interest" description="Disordered" evidence="5">
    <location>
        <begin position="1"/>
        <end position="24"/>
    </location>
</feature>
<comment type="caution">
    <text evidence="8">The sequence shown here is derived from an EMBL/GenBank/DDBJ whole genome shotgun (WGS) entry which is preliminary data.</text>
</comment>
<dbReference type="InterPro" id="IPR029753">
    <property type="entry name" value="D-isomer_DH_CS"/>
</dbReference>
<accession>A0ABP9P6M6</accession>
<dbReference type="InterPro" id="IPR050223">
    <property type="entry name" value="D-isomer_2-hydroxyacid_DH"/>
</dbReference>
<evidence type="ECO:0000256" key="1">
    <source>
        <dbReference type="ARBA" id="ARBA00005854"/>
    </source>
</evidence>
<evidence type="ECO:0008006" key="10">
    <source>
        <dbReference type="Google" id="ProtNLM"/>
    </source>
</evidence>
<dbReference type="SUPFAM" id="SSF51735">
    <property type="entry name" value="NAD(P)-binding Rossmann-fold domains"/>
    <property type="match status" value="1"/>
</dbReference>
<dbReference type="PANTHER" id="PTHR10996:SF178">
    <property type="entry name" value="2-HYDROXYACID DEHYDROGENASE YGL185C-RELATED"/>
    <property type="match status" value="1"/>
</dbReference>
<evidence type="ECO:0000256" key="5">
    <source>
        <dbReference type="SAM" id="MobiDB-lite"/>
    </source>
</evidence>
<comment type="similarity">
    <text evidence="1 4">Belongs to the D-isomer specific 2-hydroxyacid dehydrogenase family.</text>
</comment>
<protein>
    <recommendedName>
        <fullName evidence="10">Phosphoglycerate dehydrogenase-like enzyme</fullName>
    </recommendedName>
</protein>
<gene>
    <name evidence="8" type="ORF">GCM10023320_80690</name>
</gene>
<evidence type="ECO:0000256" key="4">
    <source>
        <dbReference type="RuleBase" id="RU003719"/>
    </source>
</evidence>
<dbReference type="Proteomes" id="UP001500804">
    <property type="component" value="Unassembled WGS sequence"/>
</dbReference>
<dbReference type="Pfam" id="PF00389">
    <property type="entry name" value="2-Hacid_dh"/>
    <property type="match status" value="1"/>
</dbReference>
<dbReference type="PANTHER" id="PTHR10996">
    <property type="entry name" value="2-HYDROXYACID DEHYDROGENASE-RELATED"/>
    <property type="match status" value="1"/>
</dbReference>
<dbReference type="EMBL" id="BAABJO010000054">
    <property type="protein sequence ID" value="GAA5141548.1"/>
    <property type="molecule type" value="Genomic_DNA"/>
</dbReference>
<keyword evidence="2 4" id="KW-0560">Oxidoreductase</keyword>
<dbReference type="PROSITE" id="PS00671">
    <property type="entry name" value="D_2_HYDROXYACID_DH_3"/>
    <property type="match status" value="1"/>
</dbReference>
<evidence type="ECO:0000313" key="8">
    <source>
        <dbReference type="EMBL" id="GAA5141548.1"/>
    </source>
</evidence>
<sequence length="355" mass="37507">MRTSDHSKGRVTVAPAPRRAPAPDQPLRIVFGQRTFSDQHAWHDLLDRWRAEPRLAALAERVVVETVVQNGLTERLCIGDPPVDVVVPMMSEVTATAIRSGTFGLIQQFGSGVDRIDLPAAQAAGVWVANMPGLTAVHVAEHAVALLLALARRLPEADAGFAPGGWGSPAGRSLVGARVCIVGLGAIGTAIAARLAAFDVELVGIRRTPPRLETTAGPVRRVLGLDSLHAELARADAVIIAANHERGRPPVIDRAAIAAMKPGALLVNIARGALLEDTAAAEAVRSGHLDGLALDVFPTEPYPEAGPLRGHPRIITTAHTAALTDGYFQRAGTRLADAVRRYLDRLPPDGLVQPT</sequence>
<dbReference type="InterPro" id="IPR036291">
    <property type="entry name" value="NAD(P)-bd_dom_sf"/>
</dbReference>
<evidence type="ECO:0000256" key="2">
    <source>
        <dbReference type="ARBA" id="ARBA00023002"/>
    </source>
</evidence>
<evidence type="ECO:0000313" key="9">
    <source>
        <dbReference type="Proteomes" id="UP001500804"/>
    </source>
</evidence>
<dbReference type="SUPFAM" id="SSF52283">
    <property type="entry name" value="Formate/glycerate dehydrogenase catalytic domain-like"/>
    <property type="match status" value="1"/>
</dbReference>
<evidence type="ECO:0000259" key="7">
    <source>
        <dbReference type="Pfam" id="PF02826"/>
    </source>
</evidence>
<feature type="domain" description="D-isomer specific 2-hydroxyacid dehydrogenase catalytic" evidence="6">
    <location>
        <begin position="70"/>
        <end position="352"/>
    </location>
</feature>
<keyword evidence="3" id="KW-0520">NAD</keyword>
<dbReference type="InterPro" id="IPR006139">
    <property type="entry name" value="D-isomer_2_OHA_DH_cat_dom"/>
</dbReference>
<dbReference type="Pfam" id="PF02826">
    <property type="entry name" value="2-Hacid_dh_C"/>
    <property type="match status" value="1"/>
</dbReference>
<reference evidence="9" key="1">
    <citation type="journal article" date="2019" name="Int. J. Syst. Evol. Microbiol.">
        <title>The Global Catalogue of Microorganisms (GCM) 10K type strain sequencing project: providing services to taxonomists for standard genome sequencing and annotation.</title>
        <authorList>
            <consortium name="The Broad Institute Genomics Platform"/>
            <consortium name="The Broad Institute Genome Sequencing Center for Infectious Disease"/>
            <person name="Wu L."/>
            <person name="Ma J."/>
        </authorList>
    </citation>
    <scope>NUCLEOTIDE SEQUENCE [LARGE SCALE GENOMIC DNA]</scope>
    <source>
        <strain evidence="9">JCM 18302</strain>
    </source>
</reference>
<name>A0ABP9P6M6_9PSEU</name>
<proteinExistence type="inferred from homology"/>
<evidence type="ECO:0000256" key="3">
    <source>
        <dbReference type="ARBA" id="ARBA00023027"/>
    </source>
</evidence>